<dbReference type="InterPro" id="IPR050987">
    <property type="entry name" value="AtrR-like"/>
</dbReference>
<dbReference type="PANTHER" id="PTHR46910">
    <property type="entry name" value="TRANSCRIPTION FACTOR PDR1"/>
    <property type="match status" value="1"/>
</dbReference>
<evidence type="ECO:0000259" key="3">
    <source>
        <dbReference type="SMART" id="SM00906"/>
    </source>
</evidence>
<feature type="domain" description="Xylanolytic transcriptional activator regulatory" evidence="3">
    <location>
        <begin position="311"/>
        <end position="385"/>
    </location>
</feature>
<dbReference type="CDD" id="cd12148">
    <property type="entry name" value="fungal_TF_MHR"/>
    <property type="match status" value="1"/>
</dbReference>
<keyword evidence="1" id="KW-0539">Nucleus</keyword>
<dbReference type="GO" id="GO:0003677">
    <property type="term" value="F:DNA binding"/>
    <property type="evidence" value="ECO:0007669"/>
    <property type="project" value="InterPro"/>
</dbReference>
<feature type="compositionally biased region" description="Basic and acidic residues" evidence="2">
    <location>
        <begin position="94"/>
        <end position="106"/>
    </location>
</feature>
<dbReference type="Pfam" id="PF04082">
    <property type="entry name" value="Fungal_trans"/>
    <property type="match status" value="1"/>
</dbReference>
<dbReference type="PANTHER" id="PTHR46910:SF5">
    <property type="entry name" value="ZN(II)2CYS6 TRANSCRIPTION FACTOR (EUROFUNG)"/>
    <property type="match status" value="1"/>
</dbReference>
<dbReference type="Gene3D" id="4.10.240.10">
    <property type="entry name" value="Zn(2)-C6 fungal-type DNA-binding domain"/>
    <property type="match status" value="1"/>
</dbReference>
<gene>
    <name evidence="4" type="ORF">B0T24DRAFT_95404</name>
</gene>
<reference evidence="4" key="1">
    <citation type="journal article" date="2023" name="Mol. Phylogenet. Evol.">
        <title>Genome-scale phylogeny and comparative genomics of the fungal order Sordariales.</title>
        <authorList>
            <person name="Hensen N."/>
            <person name="Bonometti L."/>
            <person name="Westerberg I."/>
            <person name="Brannstrom I.O."/>
            <person name="Guillou S."/>
            <person name="Cros-Aarteil S."/>
            <person name="Calhoun S."/>
            <person name="Haridas S."/>
            <person name="Kuo A."/>
            <person name="Mondo S."/>
            <person name="Pangilinan J."/>
            <person name="Riley R."/>
            <person name="LaButti K."/>
            <person name="Andreopoulos B."/>
            <person name="Lipzen A."/>
            <person name="Chen C."/>
            <person name="Yan M."/>
            <person name="Daum C."/>
            <person name="Ng V."/>
            <person name="Clum A."/>
            <person name="Steindorff A."/>
            <person name="Ohm R.A."/>
            <person name="Martin F."/>
            <person name="Silar P."/>
            <person name="Natvig D.O."/>
            <person name="Lalanne C."/>
            <person name="Gautier V."/>
            <person name="Ament-Velasquez S.L."/>
            <person name="Kruys A."/>
            <person name="Hutchinson M.I."/>
            <person name="Powell A.J."/>
            <person name="Barry K."/>
            <person name="Miller A.N."/>
            <person name="Grigoriev I.V."/>
            <person name="Debuchy R."/>
            <person name="Gladieux P."/>
            <person name="Hiltunen Thoren M."/>
            <person name="Johannesson H."/>
        </authorList>
    </citation>
    <scope>NUCLEOTIDE SEQUENCE</scope>
    <source>
        <strain evidence="4">CBS 958.72</strain>
    </source>
</reference>
<feature type="region of interest" description="Disordered" evidence="2">
    <location>
        <begin position="78"/>
        <end position="106"/>
    </location>
</feature>
<dbReference type="EMBL" id="JAULSN010000010">
    <property type="protein sequence ID" value="KAK3361765.1"/>
    <property type="molecule type" value="Genomic_DNA"/>
</dbReference>
<evidence type="ECO:0000256" key="1">
    <source>
        <dbReference type="ARBA" id="ARBA00023242"/>
    </source>
</evidence>
<evidence type="ECO:0000256" key="2">
    <source>
        <dbReference type="SAM" id="MobiDB-lite"/>
    </source>
</evidence>
<protein>
    <recommendedName>
        <fullName evidence="3">Xylanolytic transcriptional activator regulatory domain-containing protein</fullName>
    </recommendedName>
</protein>
<evidence type="ECO:0000313" key="4">
    <source>
        <dbReference type="EMBL" id="KAK3361765.1"/>
    </source>
</evidence>
<dbReference type="AlphaFoldDB" id="A0AAE0MZ59"/>
<organism evidence="4 5">
    <name type="scientific">Lasiosphaeria ovina</name>
    <dbReference type="NCBI Taxonomy" id="92902"/>
    <lineage>
        <taxon>Eukaryota</taxon>
        <taxon>Fungi</taxon>
        <taxon>Dikarya</taxon>
        <taxon>Ascomycota</taxon>
        <taxon>Pezizomycotina</taxon>
        <taxon>Sordariomycetes</taxon>
        <taxon>Sordariomycetidae</taxon>
        <taxon>Sordariales</taxon>
        <taxon>Lasiosphaeriaceae</taxon>
        <taxon>Lasiosphaeria</taxon>
    </lineage>
</organism>
<sequence>MRRVRCTKIRCDKKAPCSSCVQARRSCLATGPGKRLSGARQRVLISTQYEQKLDSFDDRLRSIEHHLEQLSSSLGKLAISQPTRHLTPSVQSSPRDRREPTPIRRNEEQRVVFEGDSSLAAHTNFAHQFIGQTVGQMIAPPESDLGMQSALSVLRQIVQRQNKRSTSNDLCYPGQKRLPPGGFRELPMPPARFVLECLREMKETPSVAFNMWCPYLTLDIFTDYCRQIYFSTEEYTAGIFAVVNAGLCYLLWERSLQETSGDVTTYRAMCGDNLTAVMGDINPFLQATRENIEALVLAACYALDASRPFLAWQMICLSAQACQTLGYHRLQSHHDSSGNGETAFDSRKELFNMAYTIDKALALRLGRASAFQDYDVIMPTYTESIGKDPLQRLSVLWFLHSRLQGKIYEQLFSSQALAMPTSQRVQCAMALAEDARTILQETERMGEVYGHYSNGGPSEIGVLSELDIVFKSDMVSHYATLALIYRAISPAPGPSSAFLPECVEAARSAFVCHLRCMPIYKPSLGAQLSYFHWVVLFAPFAPLVVLFCHVVQAPNSDSSGSDLELLAEFVTSLEPTCAVSEAVQHLHRLAQTLHKIASLYVRSNKPAAPPDAGTITSVDHDPAIFNNLVHLVQVPPDAQQDGYVEGMVPLAEPMLDIQFGDWFVGNMDIMGLLEEDLARFCP</sequence>
<name>A0AAE0MZ59_9PEZI</name>
<dbReference type="GO" id="GO:0008270">
    <property type="term" value="F:zinc ion binding"/>
    <property type="evidence" value="ECO:0007669"/>
    <property type="project" value="InterPro"/>
</dbReference>
<accession>A0AAE0MZ59</accession>
<dbReference type="InterPro" id="IPR036864">
    <property type="entry name" value="Zn2-C6_fun-type_DNA-bd_sf"/>
</dbReference>
<evidence type="ECO:0000313" key="5">
    <source>
        <dbReference type="Proteomes" id="UP001287356"/>
    </source>
</evidence>
<dbReference type="Proteomes" id="UP001287356">
    <property type="component" value="Unassembled WGS sequence"/>
</dbReference>
<dbReference type="SMART" id="SM00906">
    <property type="entry name" value="Fungal_trans"/>
    <property type="match status" value="1"/>
</dbReference>
<reference evidence="4" key="2">
    <citation type="submission" date="2023-06" db="EMBL/GenBank/DDBJ databases">
        <authorList>
            <consortium name="Lawrence Berkeley National Laboratory"/>
            <person name="Haridas S."/>
            <person name="Hensen N."/>
            <person name="Bonometti L."/>
            <person name="Westerberg I."/>
            <person name="Brannstrom I.O."/>
            <person name="Guillou S."/>
            <person name="Cros-Aarteil S."/>
            <person name="Calhoun S."/>
            <person name="Kuo A."/>
            <person name="Mondo S."/>
            <person name="Pangilinan J."/>
            <person name="Riley R."/>
            <person name="Labutti K."/>
            <person name="Andreopoulos B."/>
            <person name="Lipzen A."/>
            <person name="Chen C."/>
            <person name="Yanf M."/>
            <person name="Daum C."/>
            <person name="Ng V."/>
            <person name="Clum A."/>
            <person name="Steindorff A."/>
            <person name="Ohm R."/>
            <person name="Martin F."/>
            <person name="Silar P."/>
            <person name="Natvig D."/>
            <person name="Lalanne C."/>
            <person name="Gautier V."/>
            <person name="Ament-Velasquez S.L."/>
            <person name="Kruys A."/>
            <person name="Hutchinson M.I."/>
            <person name="Powell A.J."/>
            <person name="Barry K."/>
            <person name="Miller A.N."/>
            <person name="Grigoriev I.V."/>
            <person name="Debuchy R."/>
            <person name="Gladieux P."/>
            <person name="Thoren M.H."/>
            <person name="Johannesson H."/>
        </authorList>
    </citation>
    <scope>NUCLEOTIDE SEQUENCE</scope>
    <source>
        <strain evidence="4">CBS 958.72</strain>
    </source>
</reference>
<keyword evidence="5" id="KW-1185">Reference proteome</keyword>
<dbReference type="GO" id="GO:0006351">
    <property type="term" value="P:DNA-templated transcription"/>
    <property type="evidence" value="ECO:0007669"/>
    <property type="project" value="InterPro"/>
</dbReference>
<dbReference type="GO" id="GO:0000981">
    <property type="term" value="F:DNA-binding transcription factor activity, RNA polymerase II-specific"/>
    <property type="evidence" value="ECO:0007669"/>
    <property type="project" value="InterPro"/>
</dbReference>
<proteinExistence type="predicted"/>
<dbReference type="InterPro" id="IPR007219">
    <property type="entry name" value="XnlR_reg_dom"/>
</dbReference>
<comment type="caution">
    <text evidence="4">The sequence shown here is derived from an EMBL/GenBank/DDBJ whole genome shotgun (WGS) entry which is preliminary data.</text>
</comment>
<feature type="compositionally biased region" description="Polar residues" evidence="2">
    <location>
        <begin position="78"/>
        <end position="93"/>
    </location>
</feature>